<dbReference type="RefSeq" id="XP_041195388.1">
    <property type="nucleotide sequence ID" value="XM_041339805.1"/>
</dbReference>
<sequence>MPTTPLSFALIQLWIADPALPWSNPVWQSLTHVPGDPWAYGHGRGVSHVAEWTVDEAQAVEAFMNKCRTAADLAEHAVKGKDKDHEGRTAWNAWVQTSWAKWNINKLVDRILEESGCEPHVVMARLKCKITDDFPTMEATQLKHVISVKLADALFGDDAFTDGTFIVPSIMTFITTLLVLSWSRHRKVIKRQVDSIEKQGQEIEEQWLVMTAANSKLTLVSIRAYLKRLESLVALISLFNDQEMVENLNARREQVNAMLTAAEKYPIEAESIAYITHQTTNVHTSVMKFLSRTGKNRVMKLVQVPLSSINISDRIFGFFLRLRISAQFTVAGTICFLVLLYLIDS</sequence>
<evidence type="ECO:0000256" key="2">
    <source>
        <dbReference type="SAM" id="SignalP"/>
    </source>
</evidence>
<dbReference type="AlphaFoldDB" id="A0A9P7EFT4"/>
<keyword evidence="1" id="KW-1133">Transmembrane helix</keyword>
<keyword evidence="2" id="KW-0732">Signal</keyword>
<keyword evidence="1" id="KW-0812">Transmembrane</keyword>
<gene>
    <name evidence="3" type="ORF">BJ212DRAFT_1479072</name>
</gene>
<organism evidence="3 4">
    <name type="scientific">Suillus subaureus</name>
    <dbReference type="NCBI Taxonomy" id="48587"/>
    <lineage>
        <taxon>Eukaryota</taxon>
        <taxon>Fungi</taxon>
        <taxon>Dikarya</taxon>
        <taxon>Basidiomycota</taxon>
        <taxon>Agaricomycotina</taxon>
        <taxon>Agaricomycetes</taxon>
        <taxon>Agaricomycetidae</taxon>
        <taxon>Boletales</taxon>
        <taxon>Suillineae</taxon>
        <taxon>Suillaceae</taxon>
        <taxon>Suillus</taxon>
    </lineage>
</organism>
<evidence type="ECO:0000256" key="1">
    <source>
        <dbReference type="SAM" id="Phobius"/>
    </source>
</evidence>
<proteinExistence type="predicted"/>
<protein>
    <submittedName>
        <fullName evidence="3">Uncharacterized protein</fullName>
    </submittedName>
</protein>
<dbReference type="GeneID" id="64633821"/>
<reference evidence="3" key="1">
    <citation type="journal article" date="2020" name="New Phytol.">
        <title>Comparative genomics reveals dynamic genome evolution in host specialist ectomycorrhizal fungi.</title>
        <authorList>
            <person name="Lofgren L.A."/>
            <person name="Nguyen N.H."/>
            <person name="Vilgalys R."/>
            <person name="Ruytinx J."/>
            <person name="Liao H.L."/>
            <person name="Branco S."/>
            <person name="Kuo A."/>
            <person name="LaButti K."/>
            <person name="Lipzen A."/>
            <person name="Andreopoulos W."/>
            <person name="Pangilinan J."/>
            <person name="Riley R."/>
            <person name="Hundley H."/>
            <person name="Na H."/>
            <person name="Barry K."/>
            <person name="Grigoriev I.V."/>
            <person name="Stajich J.E."/>
            <person name="Kennedy P.G."/>
        </authorList>
    </citation>
    <scope>NUCLEOTIDE SEQUENCE</scope>
    <source>
        <strain evidence="3">MN1</strain>
    </source>
</reference>
<keyword evidence="1" id="KW-0472">Membrane</keyword>
<feature type="transmembrane region" description="Helical" evidence="1">
    <location>
        <begin position="165"/>
        <end position="182"/>
    </location>
</feature>
<dbReference type="OrthoDB" id="2635539at2759"/>
<feature type="signal peptide" evidence="2">
    <location>
        <begin position="1"/>
        <end position="21"/>
    </location>
</feature>
<feature type="chain" id="PRO_5040446605" evidence="2">
    <location>
        <begin position="22"/>
        <end position="345"/>
    </location>
</feature>
<feature type="transmembrane region" description="Helical" evidence="1">
    <location>
        <begin position="324"/>
        <end position="343"/>
    </location>
</feature>
<comment type="caution">
    <text evidence="3">The sequence shown here is derived from an EMBL/GenBank/DDBJ whole genome shotgun (WGS) entry which is preliminary data.</text>
</comment>
<evidence type="ECO:0000313" key="3">
    <source>
        <dbReference type="EMBL" id="KAG1819853.1"/>
    </source>
</evidence>
<dbReference type="EMBL" id="JABBWG010000009">
    <property type="protein sequence ID" value="KAG1819853.1"/>
    <property type="molecule type" value="Genomic_DNA"/>
</dbReference>
<name>A0A9P7EFT4_9AGAM</name>
<keyword evidence="4" id="KW-1185">Reference proteome</keyword>
<accession>A0A9P7EFT4</accession>
<evidence type="ECO:0000313" key="4">
    <source>
        <dbReference type="Proteomes" id="UP000807769"/>
    </source>
</evidence>
<dbReference type="Proteomes" id="UP000807769">
    <property type="component" value="Unassembled WGS sequence"/>
</dbReference>